<gene>
    <name evidence="6" type="ORF">A2V58_02195</name>
</gene>
<sequence>MSMFRRLKAPSSLGFDKLAHDLVHRRYRFRQFVGVGFLFVLTFLGHPGELGNAGRTMFLVGAVFALLGMLVRLWASGHVKKDKVLTTTGPYGYVRHPLYVGNHLITLGFCVASGLWWSFAAWAVIGLFFYPGTIAHEDEVLHRLFGQAWERWRAVTRALIPRLTPYQTGAQGEWSLAQSWHNGEPTIILVLVLCFVYLALSFL</sequence>
<dbReference type="Gene3D" id="1.20.120.1630">
    <property type="match status" value="1"/>
</dbReference>
<evidence type="ECO:0000256" key="5">
    <source>
        <dbReference type="SAM" id="Phobius"/>
    </source>
</evidence>
<evidence type="ECO:0000313" key="7">
    <source>
        <dbReference type="Proteomes" id="UP000177950"/>
    </source>
</evidence>
<dbReference type="GO" id="GO:0016740">
    <property type="term" value="F:transferase activity"/>
    <property type="evidence" value="ECO:0007669"/>
    <property type="project" value="UniProtKB-ARBA"/>
</dbReference>
<keyword evidence="3 5" id="KW-1133">Transmembrane helix</keyword>
<accession>A0A1F6UNK9</accession>
<dbReference type="PANTHER" id="PTHR12714:SF9">
    <property type="entry name" value="PROTEIN-S-ISOPRENYLCYSTEINE O-METHYLTRANSFERASE"/>
    <property type="match status" value="1"/>
</dbReference>
<keyword evidence="4 5" id="KW-0472">Membrane</keyword>
<comment type="caution">
    <text evidence="6">The sequence shown here is derived from an EMBL/GenBank/DDBJ whole genome shotgun (WGS) entry which is preliminary data.</text>
</comment>
<keyword evidence="2 5" id="KW-0812">Transmembrane</keyword>
<evidence type="ECO:0000256" key="4">
    <source>
        <dbReference type="ARBA" id="ARBA00023136"/>
    </source>
</evidence>
<protein>
    <recommendedName>
        <fullName evidence="8">Isoprenylcysteine carboxylmethyltransferase family protein</fullName>
    </recommendedName>
</protein>
<evidence type="ECO:0008006" key="8">
    <source>
        <dbReference type="Google" id="ProtNLM"/>
    </source>
</evidence>
<dbReference type="GO" id="GO:0012505">
    <property type="term" value="C:endomembrane system"/>
    <property type="evidence" value="ECO:0007669"/>
    <property type="project" value="UniProtKB-SubCell"/>
</dbReference>
<organism evidence="6 7">
    <name type="scientific">Candidatus Muproteobacteria bacterium RBG_19FT_COMBO_61_10</name>
    <dbReference type="NCBI Taxonomy" id="1817761"/>
    <lineage>
        <taxon>Bacteria</taxon>
        <taxon>Pseudomonadati</taxon>
        <taxon>Pseudomonadota</taxon>
        <taxon>Candidatus Muproteobacteria</taxon>
    </lineage>
</organism>
<name>A0A1F6UNK9_9PROT</name>
<dbReference type="Pfam" id="PF04191">
    <property type="entry name" value="PEMT"/>
    <property type="match status" value="1"/>
</dbReference>
<dbReference type="PANTHER" id="PTHR12714">
    <property type="entry name" value="PROTEIN-S ISOPRENYLCYSTEINE O-METHYLTRANSFERASE"/>
    <property type="match status" value="1"/>
</dbReference>
<feature type="transmembrane region" description="Helical" evidence="5">
    <location>
        <begin position="185"/>
        <end position="202"/>
    </location>
</feature>
<feature type="transmembrane region" description="Helical" evidence="5">
    <location>
        <begin position="104"/>
        <end position="130"/>
    </location>
</feature>
<dbReference type="EMBL" id="MFSV01000028">
    <property type="protein sequence ID" value="OGI58971.1"/>
    <property type="molecule type" value="Genomic_DNA"/>
</dbReference>
<comment type="subcellular location">
    <subcellularLocation>
        <location evidence="1">Endomembrane system</location>
        <topology evidence="1">Multi-pass membrane protein</topology>
    </subcellularLocation>
</comment>
<proteinExistence type="predicted"/>
<dbReference type="AlphaFoldDB" id="A0A1F6UNK9"/>
<dbReference type="InterPro" id="IPR007318">
    <property type="entry name" value="Phopholipid_MeTrfase"/>
</dbReference>
<feature type="transmembrane region" description="Helical" evidence="5">
    <location>
        <begin position="57"/>
        <end position="75"/>
    </location>
</feature>
<evidence type="ECO:0000256" key="3">
    <source>
        <dbReference type="ARBA" id="ARBA00022989"/>
    </source>
</evidence>
<evidence type="ECO:0000256" key="2">
    <source>
        <dbReference type="ARBA" id="ARBA00022692"/>
    </source>
</evidence>
<feature type="transmembrane region" description="Helical" evidence="5">
    <location>
        <begin position="27"/>
        <end position="45"/>
    </location>
</feature>
<evidence type="ECO:0000256" key="1">
    <source>
        <dbReference type="ARBA" id="ARBA00004127"/>
    </source>
</evidence>
<dbReference type="Proteomes" id="UP000177950">
    <property type="component" value="Unassembled WGS sequence"/>
</dbReference>
<evidence type="ECO:0000313" key="6">
    <source>
        <dbReference type="EMBL" id="OGI58971.1"/>
    </source>
</evidence>
<reference evidence="6 7" key="1">
    <citation type="journal article" date="2016" name="Nat. Commun.">
        <title>Thousands of microbial genomes shed light on interconnected biogeochemical processes in an aquifer system.</title>
        <authorList>
            <person name="Anantharaman K."/>
            <person name="Brown C.T."/>
            <person name="Hug L.A."/>
            <person name="Sharon I."/>
            <person name="Castelle C.J."/>
            <person name="Probst A.J."/>
            <person name="Thomas B.C."/>
            <person name="Singh A."/>
            <person name="Wilkins M.J."/>
            <person name="Karaoz U."/>
            <person name="Brodie E.L."/>
            <person name="Williams K.H."/>
            <person name="Hubbard S.S."/>
            <person name="Banfield J.F."/>
        </authorList>
    </citation>
    <scope>NUCLEOTIDE SEQUENCE [LARGE SCALE GENOMIC DNA]</scope>
</reference>